<keyword evidence="2" id="KW-1185">Reference proteome</keyword>
<comment type="caution">
    <text evidence="1">The sequence shown here is derived from an EMBL/GenBank/DDBJ whole genome shotgun (WGS) entry which is preliminary data.</text>
</comment>
<proteinExistence type="predicted"/>
<name>A0ACB8JS53_CITSI</name>
<accession>A0ACB8JS53</accession>
<protein>
    <submittedName>
        <fullName evidence="1">Two-component response regulator-like APRR7</fullName>
    </submittedName>
</protein>
<evidence type="ECO:0000313" key="2">
    <source>
        <dbReference type="Proteomes" id="UP000829398"/>
    </source>
</evidence>
<sequence>MNVDGKADKRLQELNHCLQAGSKGDENAVGGEQQHLVGDDRLNDSSIAEDVKDGCEGAVTASAVLQMPQEQPQGAMVCWERFLHLRSLKVLLVENDDSTRHVVAALLRNCGYEVTEATNGLQAWKILEDLTNHIDLVLTEVMPCLSGVALLSKIMSHKTRKNLPVINLYLFAVMSSLDSMGLVFKCLSKGAVDFLVKPIRKNELKNLWQHVWRRCHSSSGSGSESCTQTQKSIKSKNVENSGNNTGSNDEDNNGSIGVNGGDGSDDGSGTQSSWTKKAVEVDSPRHMSPSDQLAECPDSTCAQVIHSNAEITGSRRVPVTAAKECQDHEERCENFAKRSRDLDVGGQRSLDLQLEYQTESPIKLVGTKKTNRLDLGSSKLSEQIDRGQLDLNSESPSSKLKYEAAKLAGAITKIIDSDKEDTEYEASNKPSKILDINSKSIKDSKELPSLELSLKRLRGVKDIGTTIQDDRNVLRRSDSSAFSRYNTASNVNKGPGGNIESASQVVNSLEIIKKGSDCGIQSHSNGDPLNQSSNGGSNNMDMGSTTNNAFIKPAGLKNKSEVSSTVNCLHSSSFQPTKNDLLCSPRQVLLDKRDDLVASSVLVHPRSTQEQLTQHYDNCHHLVHNMQQQHLPHDHDQLSLKKMAEAVPQCGSSNMLGGFVEGNAGNYSINGSASGSNHGSNGQNGSSTAVNAGGMNVESDNGIAGKSGSGGASGSGSGSGNRIDKNKFADREAAVTKYRQKKTERCFRKKVRYQSRKRLAEQRPRIRGQFVRQTANENTSREPECS</sequence>
<evidence type="ECO:0000313" key="1">
    <source>
        <dbReference type="EMBL" id="KAH9735552.1"/>
    </source>
</evidence>
<dbReference type="EMBL" id="CM039175">
    <property type="protein sequence ID" value="KAH9735552.1"/>
    <property type="molecule type" value="Genomic_DNA"/>
</dbReference>
<gene>
    <name evidence="1" type="ORF">KPL71_017772</name>
</gene>
<organism evidence="1 2">
    <name type="scientific">Citrus sinensis</name>
    <name type="common">Sweet orange</name>
    <name type="synonym">Citrus aurantium var. sinensis</name>
    <dbReference type="NCBI Taxonomy" id="2711"/>
    <lineage>
        <taxon>Eukaryota</taxon>
        <taxon>Viridiplantae</taxon>
        <taxon>Streptophyta</taxon>
        <taxon>Embryophyta</taxon>
        <taxon>Tracheophyta</taxon>
        <taxon>Spermatophyta</taxon>
        <taxon>Magnoliopsida</taxon>
        <taxon>eudicotyledons</taxon>
        <taxon>Gunneridae</taxon>
        <taxon>Pentapetalae</taxon>
        <taxon>rosids</taxon>
        <taxon>malvids</taxon>
        <taxon>Sapindales</taxon>
        <taxon>Rutaceae</taxon>
        <taxon>Aurantioideae</taxon>
        <taxon>Citrus</taxon>
    </lineage>
</organism>
<reference evidence="2" key="1">
    <citation type="journal article" date="2023" name="Hortic. Res.">
        <title>A chromosome-level phased genome enabling allele-level studies in sweet orange: a case study on citrus Huanglongbing tolerance.</title>
        <authorList>
            <person name="Wu B."/>
            <person name="Yu Q."/>
            <person name="Deng Z."/>
            <person name="Duan Y."/>
            <person name="Luo F."/>
            <person name="Gmitter F. Jr."/>
        </authorList>
    </citation>
    <scope>NUCLEOTIDE SEQUENCE [LARGE SCALE GENOMIC DNA]</scope>
    <source>
        <strain evidence="2">cv. Valencia</strain>
    </source>
</reference>
<dbReference type="Proteomes" id="UP000829398">
    <property type="component" value="Chromosome 6"/>
</dbReference>